<sequence>MTGIDLSSVDFGVEVALDMDEQGSEFDREQSEQAEAAEVDRCPLGVDCFAAIRCRRGDM</sequence>
<evidence type="ECO:0008006" key="3">
    <source>
        <dbReference type="Google" id="ProtNLM"/>
    </source>
</evidence>
<dbReference type="EMBL" id="JBIAQY010000008">
    <property type="protein sequence ID" value="MFF3570958.1"/>
    <property type="molecule type" value="Genomic_DNA"/>
</dbReference>
<reference evidence="1 2" key="1">
    <citation type="submission" date="2024-10" db="EMBL/GenBank/DDBJ databases">
        <title>The Natural Products Discovery Center: Release of the First 8490 Sequenced Strains for Exploring Actinobacteria Biosynthetic Diversity.</title>
        <authorList>
            <person name="Kalkreuter E."/>
            <person name="Kautsar S.A."/>
            <person name="Yang D."/>
            <person name="Bader C.D."/>
            <person name="Teijaro C.N."/>
            <person name="Fluegel L."/>
            <person name="Davis C.M."/>
            <person name="Simpson J.R."/>
            <person name="Lauterbach L."/>
            <person name="Steele A.D."/>
            <person name="Gui C."/>
            <person name="Meng S."/>
            <person name="Li G."/>
            <person name="Viehrig K."/>
            <person name="Ye F."/>
            <person name="Su P."/>
            <person name="Kiefer A.F."/>
            <person name="Nichols A."/>
            <person name="Cepeda A.J."/>
            <person name="Yan W."/>
            <person name="Fan B."/>
            <person name="Jiang Y."/>
            <person name="Adhikari A."/>
            <person name="Zheng C.-J."/>
            <person name="Schuster L."/>
            <person name="Cowan T.M."/>
            <person name="Smanski M.J."/>
            <person name="Chevrette M.G."/>
            <person name="De Carvalho L.P.S."/>
            <person name="Shen B."/>
        </authorList>
    </citation>
    <scope>NUCLEOTIDE SEQUENCE [LARGE SCALE GENOMIC DNA]</scope>
    <source>
        <strain evidence="1 2">NPDC002593</strain>
    </source>
</reference>
<keyword evidence="2" id="KW-1185">Reference proteome</keyword>
<dbReference type="Proteomes" id="UP001601992">
    <property type="component" value="Unassembled WGS sequence"/>
</dbReference>
<gene>
    <name evidence="1" type="ORF">ACFYXQ_24570</name>
</gene>
<organism evidence="1 2">
    <name type="scientific">Nocardia jiangxiensis</name>
    <dbReference type="NCBI Taxonomy" id="282685"/>
    <lineage>
        <taxon>Bacteria</taxon>
        <taxon>Bacillati</taxon>
        <taxon>Actinomycetota</taxon>
        <taxon>Actinomycetes</taxon>
        <taxon>Mycobacteriales</taxon>
        <taxon>Nocardiaceae</taxon>
        <taxon>Nocardia</taxon>
    </lineage>
</organism>
<protein>
    <recommendedName>
        <fullName evidence="3">FxLD family lantipeptide</fullName>
    </recommendedName>
</protein>
<evidence type="ECO:0000313" key="1">
    <source>
        <dbReference type="EMBL" id="MFF3570958.1"/>
    </source>
</evidence>
<accession>A0ABW6S3T6</accession>
<comment type="caution">
    <text evidence="1">The sequence shown here is derived from an EMBL/GenBank/DDBJ whole genome shotgun (WGS) entry which is preliminary data.</text>
</comment>
<name>A0ABW6S3T6_9NOCA</name>
<proteinExistence type="predicted"/>
<dbReference type="RefSeq" id="WP_157186248.1">
    <property type="nucleotide sequence ID" value="NZ_JBIAQY010000008.1"/>
</dbReference>
<evidence type="ECO:0000313" key="2">
    <source>
        <dbReference type="Proteomes" id="UP001601992"/>
    </source>
</evidence>